<protein>
    <submittedName>
        <fullName evidence="2">Reverse transcriptase</fullName>
    </submittedName>
</protein>
<dbReference type="STRING" id="1194695.A0A5A7TZJ2"/>
<organism evidence="2 4">
    <name type="scientific">Cucumis melo var. makuwa</name>
    <name type="common">Oriental melon</name>
    <dbReference type="NCBI Taxonomy" id="1194695"/>
    <lineage>
        <taxon>Eukaryota</taxon>
        <taxon>Viridiplantae</taxon>
        <taxon>Streptophyta</taxon>
        <taxon>Embryophyta</taxon>
        <taxon>Tracheophyta</taxon>
        <taxon>Spermatophyta</taxon>
        <taxon>Magnoliopsida</taxon>
        <taxon>eudicotyledons</taxon>
        <taxon>Gunneridae</taxon>
        <taxon>Pentapetalae</taxon>
        <taxon>rosids</taxon>
        <taxon>fabids</taxon>
        <taxon>Cucurbitales</taxon>
        <taxon>Cucurbitaceae</taxon>
        <taxon>Benincaseae</taxon>
        <taxon>Cucumis</taxon>
    </lineage>
</organism>
<dbReference type="EMBL" id="SSTE01013251">
    <property type="protein sequence ID" value="KAA0047396.1"/>
    <property type="molecule type" value="Genomic_DNA"/>
</dbReference>
<dbReference type="OrthoDB" id="1738167at2759"/>
<keyword evidence="2" id="KW-0548">Nucleotidyltransferase</keyword>
<keyword evidence="2" id="KW-0695">RNA-directed DNA polymerase</keyword>
<evidence type="ECO:0000313" key="3">
    <source>
        <dbReference type="EMBL" id="TYK14073.1"/>
    </source>
</evidence>
<reference evidence="4 5" key="1">
    <citation type="submission" date="2019-08" db="EMBL/GenBank/DDBJ databases">
        <title>Draft genome sequences of two oriental melons (Cucumis melo L. var makuwa).</title>
        <authorList>
            <person name="Kwon S.-Y."/>
        </authorList>
    </citation>
    <scope>NUCLEOTIDE SEQUENCE [LARGE SCALE GENOMIC DNA]</scope>
    <source>
        <strain evidence="5">cv. Chang Bougi</strain>
        <strain evidence="4">cv. SW 3</strain>
        <tissue evidence="2">Leaf</tissue>
    </source>
</reference>
<dbReference type="EMBL" id="SSTD01009625">
    <property type="protein sequence ID" value="TYK14073.1"/>
    <property type="molecule type" value="Genomic_DNA"/>
</dbReference>
<evidence type="ECO:0000256" key="1">
    <source>
        <dbReference type="SAM" id="Phobius"/>
    </source>
</evidence>
<sequence>MEVCYEVHLEEDRTNAMSVLTTPATDYATFSARTSTHDREKNNRKPIPICDYCKKQWHTKDHFHPPTPGARAQSSMPQTLSLMNVDGKNSWILDSSATDHLTDSFENFVPYIPCDLNLGRMALPGIAEDSISLTMIPPLVVALGLVYCLHTLLFLKKIRYCSYYSLSHLQTPLECLKESYPFTRLTSDPNQAKFTPRPQASPVQDFKPPRDQGMTNPIDSCVDSKMCQNGRLVIVVLEDIGEKDNVSTPARHTPFVTMFPKRVFLHRSTFTATVDFSFIPKNINIALEFSEWKIVVRKEMRALEKNKTWEICTLPKGHKTVRCKWVFTLKYKADGTLDKHSQSPVICCYDEGGPLYQLDVKNASLNGDLEEEIYMRPPGFEAQFDHRICKLQKFLYN</sequence>
<gene>
    <name evidence="3" type="ORF">E5676_scaffold363G00520</name>
    <name evidence="2" type="ORF">E6C27_scaffold754G00530</name>
</gene>
<dbReference type="AlphaFoldDB" id="A0A5A7TZJ2"/>
<feature type="transmembrane region" description="Helical" evidence="1">
    <location>
        <begin position="135"/>
        <end position="155"/>
    </location>
</feature>
<dbReference type="Proteomes" id="UP000321393">
    <property type="component" value="Unassembled WGS sequence"/>
</dbReference>
<keyword evidence="1" id="KW-0812">Transmembrane</keyword>
<comment type="caution">
    <text evidence="2">The sequence shown here is derived from an EMBL/GenBank/DDBJ whole genome shotgun (WGS) entry which is preliminary data.</text>
</comment>
<name>A0A5A7TZJ2_CUCMM</name>
<evidence type="ECO:0000313" key="2">
    <source>
        <dbReference type="EMBL" id="KAA0047396.1"/>
    </source>
</evidence>
<accession>A0A5A7TZJ2</accession>
<keyword evidence="2" id="KW-0808">Transferase</keyword>
<keyword evidence="1" id="KW-1133">Transmembrane helix</keyword>
<proteinExistence type="predicted"/>
<dbReference type="GO" id="GO:0003964">
    <property type="term" value="F:RNA-directed DNA polymerase activity"/>
    <property type="evidence" value="ECO:0007669"/>
    <property type="project" value="UniProtKB-KW"/>
</dbReference>
<keyword evidence="1" id="KW-0472">Membrane</keyword>
<evidence type="ECO:0000313" key="4">
    <source>
        <dbReference type="Proteomes" id="UP000321393"/>
    </source>
</evidence>
<evidence type="ECO:0000313" key="5">
    <source>
        <dbReference type="Proteomes" id="UP000321947"/>
    </source>
</evidence>
<dbReference type="Proteomes" id="UP000321947">
    <property type="component" value="Unassembled WGS sequence"/>
</dbReference>